<evidence type="ECO:0000313" key="1">
    <source>
        <dbReference type="EMBL" id="KAJ8892570.1"/>
    </source>
</evidence>
<gene>
    <name evidence="1" type="ORF">PR048_005151</name>
</gene>
<dbReference type="Proteomes" id="UP001159363">
    <property type="component" value="Chromosome 2"/>
</dbReference>
<keyword evidence="2" id="KW-1185">Reference proteome</keyword>
<evidence type="ECO:0000313" key="2">
    <source>
        <dbReference type="Proteomes" id="UP001159363"/>
    </source>
</evidence>
<protein>
    <submittedName>
        <fullName evidence="1">Uncharacterized protein</fullName>
    </submittedName>
</protein>
<reference evidence="1 2" key="1">
    <citation type="submission" date="2023-02" db="EMBL/GenBank/DDBJ databases">
        <title>LHISI_Scaffold_Assembly.</title>
        <authorList>
            <person name="Stuart O.P."/>
            <person name="Cleave R."/>
            <person name="Magrath M.J.L."/>
            <person name="Mikheyev A.S."/>
        </authorList>
    </citation>
    <scope>NUCLEOTIDE SEQUENCE [LARGE SCALE GENOMIC DNA]</scope>
    <source>
        <strain evidence="1">Daus_M_001</strain>
        <tissue evidence="1">Leg muscle</tissue>
    </source>
</reference>
<name>A0ABQ9I8J5_9NEOP</name>
<comment type="caution">
    <text evidence="1">The sequence shown here is derived from an EMBL/GenBank/DDBJ whole genome shotgun (WGS) entry which is preliminary data.</text>
</comment>
<sequence length="260" mass="28616">MKKPSQQSPGMIPKNCALRRIVVVADDKYDDITTPRPGGALGHSEVFLYGERKSAWQLDAILSLETPLSSLLERATVSERLACSPPTKANRVQSLAGSPDFRKWKSCRTMLLVSAFSRGTPVSPAPSFWRRSILTSITLIGSQDLTVKSRRNLFTHSLGLADADYIFIYIEVGSRGNQSDGGTFSESALYQCLDSNTFNMPSDEELPNSNRLSGVQYNNQLFEIHCPAAPTARKKQNDLFLQLPPRVAPLTPLRAAACVL</sequence>
<accession>A0ABQ9I8J5</accession>
<organism evidence="1 2">
    <name type="scientific">Dryococelus australis</name>
    <dbReference type="NCBI Taxonomy" id="614101"/>
    <lineage>
        <taxon>Eukaryota</taxon>
        <taxon>Metazoa</taxon>
        <taxon>Ecdysozoa</taxon>
        <taxon>Arthropoda</taxon>
        <taxon>Hexapoda</taxon>
        <taxon>Insecta</taxon>
        <taxon>Pterygota</taxon>
        <taxon>Neoptera</taxon>
        <taxon>Polyneoptera</taxon>
        <taxon>Phasmatodea</taxon>
        <taxon>Verophasmatodea</taxon>
        <taxon>Anareolatae</taxon>
        <taxon>Phasmatidae</taxon>
        <taxon>Eurycanthinae</taxon>
        <taxon>Dryococelus</taxon>
    </lineage>
</organism>
<dbReference type="EMBL" id="JARBHB010000002">
    <property type="protein sequence ID" value="KAJ8892570.1"/>
    <property type="molecule type" value="Genomic_DNA"/>
</dbReference>
<proteinExistence type="predicted"/>